<dbReference type="RefSeq" id="WP_057880687.1">
    <property type="nucleotide sequence ID" value="NZ_JQCF01000010.1"/>
</dbReference>
<proteinExistence type="predicted"/>
<feature type="transmembrane region" description="Helical" evidence="7">
    <location>
        <begin position="110"/>
        <end position="129"/>
    </location>
</feature>
<protein>
    <submittedName>
        <fullName evidence="9">Multidrug transporter</fullName>
    </submittedName>
</protein>
<feature type="transmembrane region" description="Helical" evidence="7">
    <location>
        <begin position="265"/>
        <end position="286"/>
    </location>
</feature>
<evidence type="ECO:0000313" key="10">
    <source>
        <dbReference type="Proteomes" id="UP000051006"/>
    </source>
</evidence>
<evidence type="ECO:0000313" key="9">
    <source>
        <dbReference type="EMBL" id="KRN99275.1"/>
    </source>
</evidence>
<feature type="transmembrane region" description="Helical" evidence="7">
    <location>
        <begin position="457"/>
        <end position="481"/>
    </location>
</feature>
<dbReference type="PANTHER" id="PTHR23501">
    <property type="entry name" value="MAJOR FACILITATOR SUPERFAMILY"/>
    <property type="match status" value="1"/>
</dbReference>
<organism evidence="9 10">
    <name type="scientific">Companilactobacillus kimchiensis</name>
    <dbReference type="NCBI Taxonomy" id="993692"/>
    <lineage>
        <taxon>Bacteria</taxon>
        <taxon>Bacillati</taxon>
        <taxon>Bacillota</taxon>
        <taxon>Bacilli</taxon>
        <taxon>Lactobacillales</taxon>
        <taxon>Lactobacillaceae</taxon>
        <taxon>Companilactobacillus</taxon>
    </lineage>
</organism>
<evidence type="ECO:0000256" key="5">
    <source>
        <dbReference type="ARBA" id="ARBA00022989"/>
    </source>
</evidence>
<dbReference type="Proteomes" id="UP000051006">
    <property type="component" value="Unassembled WGS sequence"/>
</dbReference>
<feature type="transmembrane region" description="Helical" evidence="7">
    <location>
        <begin position="77"/>
        <end position="104"/>
    </location>
</feature>
<dbReference type="Gene3D" id="1.20.1250.20">
    <property type="entry name" value="MFS general substrate transporter like domains"/>
    <property type="match status" value="1"/>
</dbReference>
<feature type="transmembrane region" description="Helical" evidence="7">
    <location>
        <begin position="401"/>
        <end position="419"/>
    </location>
</feature>
<dbReference type="PATRIC" id="fig|993692.3.peg.336"/>
<keyword evidence="2" id="KW-0813">Transport</keyword>
<comment type="subcellular location">
    <subcellularLocation>
        <location evidence="1">Cell membrane</location>
        <topology evidence="1">Multi-pass membrane protein</topology>
    </subcellularLocation>
</comment>
<dbReference type="Pfam" id="PF07690">
    <property type="entry name" value="MFS_1"/>
    <property type="match status" value="1"/>
</dbReference>
<sequence length="490" mass="54207">MNENKHSSLLLIMIAIFIATFMTSVETTIVTTALPTIISKLDGLSMQSWVFAMYLLTMAISTPIYGKLSDQIGRKPIFMIGLIVFCVGSFLCGISSNIYSLILFRAIQGFGAGAIVPVTYTIIADLFSYEKRSNMLAMNNTAWGISALMGPIIGGFIVDKLNWHWIFFINVPLGVIVLFLVWIGLKENKHTVSKEPIDVKGVLSLSGLLVSLLLLFQMLGNQHLTIIPILIIGLIFIAFIICFYKSEKQAIDPIIPLTLFKNQLFTIEIITASLLSGMQVGFQVYFPIWLQSIYKVPATVAGLAVTPSPVMWLVASFFVGALVKRFSPKQITIPIVIIQMLFYVPLIFAGINFPMFIFYIISGVTGAGLGIVITINILVAQEVVTEKDIGMATSILTLGRSLGQTIMTGIFGLIFNVAINRSLGQDSRINSQQINKFISANQNSSTNMVYINDMKKIILNGMHLVFIATLILFIIIFFVNLRDKNKEIIK</sequence>
<keyword evidence="6 7" id="KW-0472">Membrane</keyword>
<evidence type="ECO:0000256" key="4">
    <source>
        <dbReference type="ARBA" id="ARBA00022692"/>
    </source>
</evidence>
<dbReference type="EMBL" id="JQCF01000010">
    <property type="protein sequence ID" value="KRN99275.1"/>
    <property type="molecule type" value="Genomic_DNA"/>
</dbReference>
<feature type="transmembrane region" description="Helical" evidence="7">
    <location>
        <begin position="46"/>
        <end position="65"/>
    </location>
</feature>
<evidence type="ECO:0000256" key="3">
    <source>
        <dbReference type="ARBA" id="ARBA00022475"/>
    </source>
</evidence>
<feature type="transmembrane region" description="Helical" evidence="7">
    <location>
        <begin position="9"/>
        <end position="34"/>
    </location>
</feature>
<dbReference type="GO" id="GO:0005886">
    <property type="term" value="C:plasma membrane"/>
    <property type="evidence" value="ECO:0007669"/>
    <property type="project" value="UniProtKB-SubCell"/>
</dbReference>
<gene>
    <name evidence="9" type="ORF">IV57_GL000331</name>
</gene>
<dbReference type="STRING" id="993692.IV57_GL000331"/>
<comment type="caution">
    <text evidence="9">The sequence shown here is derived from an EMBL/GenBank/DDBJ whole genome shotgun (WGS) entry which is preliminary data.</text>
</comment>
<evidence type="ECO:0000256" key="7">
    <source>
        <dbReference type="SAM" id="Phobius"/>
    </source>
</evidence>
<feature type="transmembrane region" description="Helical" evidence="7">
    <location>
        <begin position="197"/>
        <end position="219"/>
    </location>
</feature>
<dbReference type="AlphaFoldDB" id="A0A0R2LCA9"/>
<dbReference type="Gene3D" id="1.20.1720.10">
    <property type="entry name" value="Multidrug resistance protein D"/>
    <property type="match status" value="1"/>
</dbReference>
<dbReference type="FunFam" id="1.20.1720.10:FF:000004">
    <property type="entry name" value="EmrB/QacA family drug resistance transporter"/>
    <property type="match status" value="1"/>
</dbReference>
<feature type="transmembrane region" description="Helical" evidence="7">
    <location>
        <begin position="357"/>
        <end position="380"/>
    </location>
</feature>
<feature type="transmembrane region" description="Helical" evidence="7">
    <location>
        <begin position="164"/>
        <end position="185"/>
    </location>
</feature>
<feature type="transmembrane region" description="Helical" evidence="7">
    <location>
        <begin position="141"/>
        <end position="158"/>
    </location>
</feature>
<feature type="transmembrane region" description="Helical" evidence="7">
    <location>
        <begin position="225"/>
        <end position="244"/>
    </location>
</feature>
<dbReference type="InterPro" id="IPR020846">
    <property type="entry name" value="MFS_dom"/>
</dbReference>
<evidence type="ECO:0000256" key="6">
    <source>
        <dbReference type="ARBA" id="ARBA00023136"/>
    </source>
</evidence>
<evidence type="ECO:0000256" key="1">
    <source>
        <dbReference type="ARBA" id="ARBA00004651"/>
    </source>
</evidence>
<keyword evidence="10" id="KW-1185">Reference proteome</keyword>
<dbReference type="GO" id="GO:0022857">
    <property type="term" value="F:transmembrane transporter activity"/>
    <property type="evidence" value="ECO:0007669"/>
    <property type="project" value="InterPro"/>
</dbReference>
<dbReference type="SUPFAM" id="SSF103473">
    <property type="entry name" value="MFS general substrate transporter"/>
    <property type="match status" value="1"/>
</dbReference>
<keyword evidence="5 7" id="KW-1133">Transmembrane helix</keyword>
<dbReference type="PANTHER" id="PTHR23501:SF191">
    <property type="entry name" value="VACUOLAR BASIC AMINO ACID TRANSPORTER 4"/>
    <property type="match status" value="1"/>
</dbReference>
<name>A0A0R2LCA9_9LACO</name>
<reference evidence="9 10" key="1">
    <citation type="journal article" date="2015" name="Genome Announc.">
        <title>Expanding the biotechnology potential of lactobacilli through comparative genomics of 213 strains and associated genera.</title>
        <authorList>
            <person name="Sun Z."/>
            <person name="Harris H.M."/>
            <person name="McCann A."/>
            <person name="Guo C."/>
            <person name="Argimon S."/>
            <person name="Zhang W."/>
            <person name="Yang X."/>
            <person name="Jeffery I.B."/>
            <person name="Cooney J.C."/>
            <person name="Kagawa T.F."/>
            <person name="Liu W."/>
            <person name="Song Y."/>
            <person name="Salvetti E."/>
            <person name="Wrobel A."/>
            <person name="Rasinkangas P."/>
            <person name="Parkhill J."/>
            <person name="Rea M.C."/>
            <person name="O'Sullivan O."/>
            <person name="Ritari J."/>
            <person name="Douillard F.P."/>
            <person name="Paul Ross R."/>
            <person name="Yang R."/>
            <person name="Briner A.E."/>
            <person name="Felis G.E."/>
            <person name="de Vos W.M."/>
            <person name="Barrangou R."/>
            <person name="Klaenhammer T.R."/>
            <person name="Caufield P.W."/>
            <person name="Cui Y."/>
            <person name="Zhang H."/>
            <person name="O'Toole P.W."/>
        </authorList>
    </citation>
    <scope>NUCLEOTIDE SEQUENCE [LARGE SCALE GENOMIC DNA]</scope>
    <source>
        <strain evidence="9 10">DSM 24716</strain>
    </source>
</reference>
<evidence type="ECO:0000256" key="2">
    <source>
        <dbReference type="ARBA" id="ARBA00022448"/>
    </source>
</evidence>
<dbReference type="InterPro" id="IPR011701">
    <property type="entry name" value="MFS"/>
</dbReference>
<keyword evidence="4 7" id="KW-0812">Transmembrane</keyword>
<evidence type="ECO:0000259" key="8">
    <source>
        <dbReference type="PROSITE" id="PS50850"/>
    </source>
</evidence>
<feature type="transmembrane region" description="Helical" evidence="7">
    <location>
        <begin position="331"/>
        <end position="351"/>
    </location>
</feature>
<keyword evidence="3" id="KW-1003">Cell membrane</keyword>
<dbReference type="PROSITE" id="PS50850">
    <property type="entry name" value="MFS"/>
    <property type="match status" value="1"/>
</dbReference>
<feature type="transmembrane region" description="Helical" evidence="7">
    <location>
        <begin position="298"/>
        <end position="319"/>
    </location>
</feature>
<feature type="domain" description="Major facilitator superfamily (MFS) profile" evidence="8">
    <location>
        <begin position="12"/>
        <end position="486"/>
    </location>
</feature>
<accession>A0A0R2LCA9</accession>
<dbReference type="InterPro" id="IPR036259">
    <property type="entry name" value="MFS_trans_sf"/>
</dbReference>
<dbReference type="PRINTS" id="PR01036">
    <property type="entry name" value="TCRTETB"/>
</dbReference>